<protein>
    <recommendedName>
        <fullName evidence="6">Ribonuclease PH</fullName>
        <shortName evidence="6">RNase PH</shortName>
        <ecNumber evidence="6">2.7.7.56</ecNumber>
    </recommendedName>
    <alternativeName>
        <fullName evidence="6">tRNA nucleotidyltransferase</fullName>
    </alternativeName>
</protein>
<name>A0A3D4V845_9BACT</name>
<evidence type="ECO:0000256" key="6">
    <source>
        <dbReference type="HAMAP-Rule" id="MF_00564"/>
    </source>
</evidence>
<accession>A0A3D4V845</accession>
<dbReference type="CDD" id="cd11362">
    <property type="entry name" value="RNase_PH_bact"/>
    <property type="match status" value="1"/>
</dbReference>
<dbReference type="InterPro" id="IPR002381">
    <property type="entry name" value="RNase_PH_bac-type"/>
</dbReference>
<dbReference type="EC" id="2.7.7.56" evidence="6"/>
<evidence type="ECO:0000313" key="10">
    <source>
        <dbReference type="Proteomes" id="UP000264071"/>
    </source>
</evidence>
<dbReference type="GO" id="GO:0008033">
    <property type="term" value="P:tRNA processing"/>
    <property type="evidence" value="ECO:0007669"/>
    <property type="project" value="UniProtKB-UniRule"/>
</dbReference>
<evidence type="ECO:0000259" key="8">
    <source>
        <dbReference type="Pfam" id="PF03725"/>
    </source>
</evidence>
<gene>
    <name evidence="6" type="primary">rph</name>
    <name evidence="9" type="ORF">DGD08_08655</name>
</gene>
<dbReference type="SUPFAM" id="SSF54211">
    <property type="entry name" value="Ribosomal protein S5 domain 2-like"/>
    <property type="match status" value="1"/>
</dbReference>
<dbReference type="AlphaFoldDB" id="A0A3D4V845"/>
<feature type="binding site" evidence="6">
    <location>
        <begin position="124"/>
        <end position="126"/>
    </location>
    <ligand>
        <name>phosphate</name>
        <dbReference type="ChEBI" id="CHEBI:43474"/>
        <note>substrate</note>
    </ligand>
</feature>
<comment type="function">
    <text evidence="6">Phosphorolytic 3'-5' exoribonuclease that plays an important role in tRNA 3'-end maturation. Removes nucleotide residues following the 3'-CCA terminus of tRNAs; can also add nucleotides to the ends of RNA molecules by using nucleoside diphosphates as substrates, but this may not be physiologically important. Probably plays a role in initiation of 16S rRNA degradation (leading to ribosome degradation) during starvation.</text>
</comment>
<dbReference type="PANTHER" id="PTHR11953">
    <property type="entry name" value="EXOSOME COMPLEX COMPONENT"/>
    <property type="match status" value="1"/>
</dbReference>
<reference evidence="9 10" key="1">
    <citation type="journal article" date="2018" name="Nat. Biotechnol.">
        <title>A standardized bacterial taxonomy based on genome phylogeny substantially revises the tree of life.</title>
        <authorList>
            <person name="Parks D.H."/>
            <person name="Chuvochina M."/>
            <person name="Waite D.W."/>
            <person name="Rinke C."/>
            <person name="Skarshewski A."/>
            <person name="Chaumeil P.A."/>
            <person name="Hugenholtz P."/>
        </authorList>
    </citation>
    <scope>NUCLEOTIDE SEQUENCE [LARGE SCALE GENOMIC DNA]</scope>
    <source>
        <strain evidence="9">UBA8844</strain>
    </source>
</reference>
<dbReference type="NCBIfam" id="TIGR01966">
    <property type="entry name" value="RNasePH"/>
    <property type="match status" value="1"/>
</dbReference>
<keyword evidence="3 6" id="KW-0820">tRNA-binding</keyword>
<dbReference type="GO" id="GO:0031125">
    <property type="term" value="P:rRNA 3'-end processing"/>
    <property type="evidence" value="ECO:0007669"/>
    <property type="project" value="UniProtKB-ARBA"/>
</dbReference>
<dbReference type="InterPro" id="IPR001247">
    <property type="entry name" value="ExoRNase_PH_dom1"/>
</dbReference>
<evidence type="ECO:0000256" key="2">
    <source>
        <dbReference type="ARBA" id="ARBA00022552"/>
    </source>
</evidence>
<dbReference type="GO" id="GO:0000175">
    <property type="term" value="F:3'-5'-RNA exonuclease activity"/>
    <property type="evidence" value="ECO:0007669"/>
    <property type="project" value="UniProtKB-UniRule"/>
</dbReference>
<dbReference type="PROSITE" id="PS01277">
    <property type="entry name" value="RIBONUCLEASE_PH"/>
    <property type="match status" value="1"/>
</dbReference>
<dbReference type="Proteomes" id="UP000264071">
    <property type="component" value="Unassembled WGS sequence"/>
</dbReference>
<proteinExistence type="inferred from homology"/>
<dbReference type="InterPro" id="IPR020568">
    <property type="entry name" value="Ribosomal_Su5_D2-typ_SF"/>
</dbReference>
<dbReference type="SUPFAM" id="SSF55666">
    <property type="entry name" value="Ribonuclease PH domain 2-like"/>
    <property type="match status" value="1"/>
</dbReference>
<evidence type="ECO:0000259" key="7">
    <source>
        <dbReference type="Pfam" id="PF01138"/>
    </source>
</evidence>
<evidence type="ECO:0000256" key="1">
    <source>
        <dbReference type="ARBA" id="ARBA00006678"/>
    </source>
</evidence>
<feature type="binding site" evidence="6">
    <location>
        <position position="86"/>
    </location>
    <ligand>
        <name>phosphate</name>
        <dbReference type="ChEBI" id="CHEBI:43474"/>
        <note>substrate</note>
    </ligand>
</feature>
<feature type="domain" description="Exoribonuclease phosphorolytic" evidence="8">
    <location>
        <begin position="159"/>
        <end position="222"/>
    </location>
</feature>
<organism evidence="9 10">
    <name type="scientific">Gemmatimonas aurantiaca</name>
    <dbReference type="NCBI Taxonomy" id="173480"/>
    <lineage>
        <taxon>Bacteria</taxon>
        <taxon>Pseudomonadati</taxon>
        <taxon>Gemmatimonadota</taxon>
        <taxon>Gemmatimonadia</taxon>
        <taxon>Gemmatimonadales</taxon>
        <taxon>Gemmatimonadaceae</taxon>
        <taxon>Gemmatimonas</taxon>
    </lineage>
</organism>
<dbReference type="GO" id="GO:0016075">
    <property type="term" value="P:rRNA catabolic process"/>
    <property type="evidence" value="ECO:0007669"/>
    <property type="project" value="UniProtKB-UniRule"/>
</dbReference>
<dbReference type="Pfam" id="PF01138">
    <property type="entry name" value="RNase_PH"/>
    <property type="match status" value="1"/>
</dbReference>
<comment type="similarity">
    <text evidence="1 6">Belongs to the RNase PH family.</text>
</comment>
<dbReference type="PANTHER" id="PTHR11953:SF0">
    <property type="entry name" value="EXOSOME COMPLEX COMPONENT RRP41"/>
    <property type="match status" value="1"/>
</dbReference>
<dbReference type="EMBL" id="DPIY01000008">
    <property type="protein sequence ID" value="HCT57265.1"/>
    <property type="molecule type" value="Genomic_DNA"/>
</dbReference>
<keyword evidence="2 6" id="KW-0698">rRNA processing</keyword>
<dbReference type="HAMAP" id="MF_00564">
    <property type="entry name" value="RNase_PH"/>
    <property type="match status" value="1"/>
</dbReference>
<dbReference type="InterPro" id="IPR050080">
    <property type="entry name" value="RNase_PH"/>
</dbReference>
<dbReference type="InterPro" id="IPR015847">
    <property type="entry name" value="ExoRNase_PH_dom2"/>
</dbReference>
<evidence type="ECO:0000256" key="4">
    <source>
        <dbReference type="ARBA" id="ARBA00022694"/>
    </source>
</evidence>
<comment type="catalytic activity">
    <reaction evidence="6">
        <text>tRNA(n+1) + phosphate = tRNA(n) + a ribonucleoside 5'-diphosphate</text>
        <dbReference type="Rhea" id="RHEA:10628"/>
        <dbReference type="Rhea" id="RHEA-COMP:17343"/>
        <dbReference type="Rhea" id="RHEA-COMP:17344"/>
        <dbReference type="ChEBI" id="CHEBI:43474"/>
        <dbReference type="ChEBI" id="CHEBI:57930"/>
        <dbReference type="ChEBI" id="CHEBI:173114"/>
        <dbReference type="EC" id="2.7.7.56"/>
    </reaction>
</comment>
<sequence>MPQSRTERSNEALRPVSLERGAVLYAEGSCLISFGKTRVLCAASVETGVPGWKKGSGEGWVTAEYAMLPRATRTRSSRERQQVGGRTQEIQRLIGRSVRAMLDDYRFGEFTIKVDCDVLQADGGTRTAAITGACVAVQDAFNWMVSTGRIIASPVKRRVAAISVGMVDGEVRLDLDYEEDVRAGVDMNVVMSSEGRFVEVQGTGEHGTFSRQELDGLLGTAVAGIEQLLEAQTRVLAGPVRA</sequence>
<dbReference type="FunFam" id="3.30.230.70:FF:000003">
    <property type="entry name" value="Ribonuclease PH"/>
    <property type="match status" value="1"/>
</dbReference>
<dbReference type="GO" id="GO:0009022">
    <property type="term" value="F:tRNA nucleotidyltransferase activity"/>
    <property type="evidence" value="ECO:0007669"/>
    <property type="project" value="UniProtKB-UniRule"/>
</dbReference>
<dbReference type="InterPro" id="IPR018336">
    <property type="entry name" value="RNase_PH_CS"/>
</dbReference>
<evidence type="ECO:0000256" key="3">
    <source>
        <dbReference type="ARBA" id="ARBA00022555"/>
    </source>
</evidence>
<dbReference type="Pfam" id="PF03725">
    <property type="entry name" value="RNase_PH_C"/>
    <property type="match status" value="1"/>
</dbReference>
<keyword evidence="6" id="KW-0808">Transferase</keyword>
<evidence type="ECO:0000313" key="9">
    <source>
        <dbReference type="EMBL" id="HCT57265.1"/>
    </source>
</evidence>
<keyword evidence="5" id="KW-0694">RNA-binding</keyword>
<keyword evidence="6" id="KW-0548">Nucleotidyltransferase</keyword>
<comment type="subunit">
    <text evidence="6">Homohexameric ring arranged as a trimer of dimers.</text>
</comment>
<feature type="domain" description="Exoribonuclease phosphorolytic" evidence="7">
    <location>
        <begin position="13"/>
        <end position="140"/>
    </location>
</feature>
<keyword evidence="4 6" id="KW-0819">tRNA processing</keyword>
<dbReference type="GO" id="GO:0000049">
    <property type="term" value="F:tRNA binding"/>
    <property type="evidence" value="ECO:0007669"/>
    <property type="project" value="UniProtKB-UniRule"/>
</dbReference>
<dbReference type="InterPro" id="IPR036345">
    <property type="entry name" value="ExoRNase_PH_dom2_sf"/>
</dbReference>
<dbReference type="Gene3D" id="3.30.230.70">
    <property type="entry name" value="GHMP Kinase, N-terminal domain"/>
    <property type="match status" value="1"/>
</dbReference>
<evidence type="ECO:0000256" key="5">
    <source>
        <dbReference type="ARBA" id="ARBA00022884"/>
    </source>
</evidence>
<dbReference type="InterPro" id="IPR027408">
    <property type="entry name" value="PNPase/RNase_PH_dom_sf"/>
</dbReference>
<comment type="caution">
    <text evidence="9">The sequence shown here is derived from an EMBL/GenBank/DDBJ whole genome shotgun (WGS) entry which is preliminary data.</text>
</comment>